<dbReference type="InterPro" id="IPR036291">
    <property type="entry name" value="NAD(P)-bd_dom_sf"/>
</dbReference>
<keyword evidence="7" id="KW-1185">Reference proteome</keyword>
<sequence length="285" mass="28888">MHAPGAGLGAINVYNLMNQAVEGDIMRIAVVGLGEAGRLYAEGFAGLGAQVSGFDPVAAQDPEGVRRDASIAAAVGDADFVVSLVGASFSSAVLDESLASMPADAVFADLNTGAPAQKAELAAAAAAAQRRFVDVAVMAPVPRAGAMTPLLASGDGAERLVSAWSQLGVPVSAVGPDAGTAAGLKMLRSVFMKGLAAVVMEAASAAEIAGSRDWMLAEMASELGPDGPALVERLVDGTRQHAARREHEMRDAEAYLGTLAAPAWVTGATIQWLHALAEDPAFPTG</sequence>
<accession>A0A4S4FHX5</accession>
<name>A0A4S4FHX5_9MICO</name>
<dbReference type="InterPro" id="IPR015815">
    <property type="entry name" value="HIBADH-related"/>
</dbReference>
<proteinExistence type="inferred from homology"/>
<dbReference type="AlphaFoldDB" id="A0A4S4FHX5"/>
<evidence type="ECO:0000313" key="7">
    <source>
        <dbReference type="Proteomes" id="UP000309133"/>
    </source>
</evidence>
<dbReference type="SUPFAM" id="SSF48179">
    <property type="entry name" value="6-phosphogluconate dehydrogenase C-terminal domain-like"/>
    <property type="match status" value="1"/>
</dbReference>
<feature type="domain" description="Phosphogluconate dehydrogenase NAD-binding putative C-terminal" evidence="5">
    <location>
        <begin position="206"/>
        <end position="275"/>
    </location>
</feature>
<dbReference type="InterPro" id="IPR015814">
    <property type="entry name" value="Pgluconate_DH_NAD-bd_C"/>
</dbReference>
<comment type="similarity">
    <text evidence="1">Belongs to the HIBADH-related family.</text>
</comment>
<evidence type="ECO:0000313" key="6">
    <source>
        <dbReference type="EMBL" id="THG29933.1"/>
    </source>
</evidence>
<gene>
    <name evidence="6" type="ORF">E6C64_14915</name>
</gene>
<dbReference type="EMBL" id="SSSM01000005">
    <property type="protein sequence ID" value="THG29933.1"/>
    <property type="molecule type" value="Genomic_DNA"/>
</dbReference>
<evidence type="ECO:0000256" key="2">
    <source>
        <dbReference type="ARBA" id="ARBA00023002"/>
    </source>
</evidence>
<evidence type="ECO:0000259" key="5">
    <source>
        <dbReference type="Pfam" id="PF09130"/>
    </source>
</evidence>
<dbReference type="Proteomes" id="UP000309133">
    <property type="component" value="Unassembled WGS sequence"/>
</dbReference>
<dbReference type="Gene3D" id="3.40.50.720">
    <property type="entry name" value="NAD(P)-binding Rossmann-like Domain"/>
    <property type="match status" value="1"/>
</dbReference>
<organism evidence="6 7">
    <name type="scientific">Naasia lichenicola</name>
    <dbReference type="NCBI Taxonomy" id="2565933"/>
    <lineage>
        <taxon>Bacteria</taxon>
        <taxon>Bacillati</taxon>
        <taxon>Actinomycetota</taxon>
        <taxon>Actinomycetes</taxon>
        <taxon>Micrococcales</taxon>
        <taxon>Microbacteriaceae</taxon>
        <taxon>Naasia</taxon>
    </lineage>
</organism>
<dbReference type="InterPro" id="IPR013328">
    <property type="entry name" value="6PGD_dom2"/>
</dbReference>
<dbReference type="InterPro" id="IPR006115">
    <property type="entry name" value="6PGDH_NADP-bd"/>
</dbReference>
<protein>
    <submittedName>
        <fullName evidence="6">NAD(P)-dependent oxidoreductase</fullName>
    </submittedName>
</protein>
<dbReference type="Gene3D" id="1.10.1040.10">
    <property type="entry name" value="N-(1-d-carboxylethyl)-l-norvaline Dehydrogenase, domain 2"/>
    <property type="match status" value="1"/>
</dbReference>
<evidence type="ECO:0000256" key="1">
    <source>
        <dbReference type="ARBA" id="ARBA00009080"/>
    </source>
</evidence>
<keyword evidence="2" id="KW-0560">Oxidoreductase</keyword>
<dbReference type="GO" id="GO:0050661">
    <property type="term" value="F:NADP binding"/>
    <property type="evidence" value="ECO:0007669"/>
    <property type="project" value="InterPro"/>
</dbReference>
<comment type="caution">
    <text evidence="6">The sequence shown here is derived from an EMBL/GenBank/DDBJ whole genome shotgun (WGS) entry which is preliminary data.</text>
</comment>
<dbReference type="Pfam" id="PF03446">
    <property type="entry name" value="NAD_binding_2"/>
    <property type="match status" value="1"/>
</dbReference>
<evidence type="ECO:0000259" key="4">
    <source>
        <dbReference type="Pfam" id="PF03446"/>
    </source>
</evidence>
<reference evidence="6 7" key="1">
    <citation type="submission" date="2019-04" db="EMBL/GenBank/DDBJ databases">
        <authorList>
            <person name="Jiang L."/>
        </authorList>
    </citation>
    <scope>NUCLEOTIDE SEQUENCE [LARGE SCALE GENOMIC DNA]</scope>
    <source>
        <strain evidence="6 7">YIM 131853</strain>
    </source>
</reference>
<evidence type="ECO:0000256" key="3">
    <source>
        <dbReference type="PIRSR" id="PIRSR000103-1"/>
    </source>
</evidence>
<feature type="active site" evidence="3">
    <location>
        <position position="185"/>
    </location>
</feature>
<dbReference type="InterPro" id="IPR008927">
    <property type="entry name" value="6-PGluconate_DH-like_C_sf"/>
</dbReference>
<dbReference type="GO" id="GO:0016491">
    <property type="term" value="F:oxidoreductase activity"/>
    <property type="evidence" value="ECO:0007669"/>
    <property type="project" value="UniProtKB-KW"/>
</dbReference>
<feature type="domain" description="6-phosphogluconate dehydrogenase NADP-binding" evidence="4">
    <location>
        <begin position="27"/>
        <end position="155"/>
    </location>
</feature>
<dbReference type="Pfam" id="PF09130">
    <property type="entry name" value="DUF1932"/>
    <property type="match status" value="1"/>
</dbReference>
<dbReference type="PIRSF" id="PIRSF000103">
    <property type="entry name" value="HIBADH"/>
    <property type="match status" value="1"/>
</dbReference>
<dbReference type="SUPFAM" id="SSF51735">
    <property type="entry name" value="NAD(P)-binding Rossmann-fold domains"/>
    <property type="match status" value="1"/>
</dbReference>